<dbReference type="SUPFAM" id="SSF53335">
    <property type="entry name" value="S-adenosyl-L-methionine-dependent methyltransferases"/>
    <property type="match status" value="1"/>
</dbReference>
<protein>
    <recommendedName>
        <fullName evidence="2">N-acetyltransferase domain-containing protein</fullName>
    </recommendedName>
</protein>
<dbReference type="InterPro" id="IPR000182">
    <property type="entry name" value="GNAT_dom"/>
</dbReference>
<evidence type="ECO:0000313" key="3">
    <source>
        <dbReference type="EMBL" id="QHT86391.1"/>
    </source>
</evidence>
<dbReference type="EMBL" id="MN740067">
    <property type="protein sequence ID" value="QHT86391.1"/>
    <property type="molecule type" value="Genomic_DNA"/>
</dbReference>
<sequence>MDISIFSHYYNKILRIYYKGKSDNENKLYSDIFHFCKQNKHLFETVGLHNFTFNNSAITKCDDSVSNDITERGINMPVYFNYVTNDNILYSQIYLQPLKFCNRAQKNIFYDMVKLITDCKQFVYFNIDESEKFKYAILLNTDVIGYIECISFESFTCIIQCFILPEFRKNGIAMFAHILLFSIIPSQLHTVMILSHNIAAIALYTNLGFQLTDKKHSINGIKYDIYEYADHFDKIQLSPIRPHNKLQLGNWDSALEDNFPYRRYYIPSFLIMYNNLIEFYKTSCQITILDNSTSADSSGGTSADSSGSTSADSSGSTSNNIMRATVNKYIATVDRTFPEDYDNADSIVDHFVEHIRIQCAERNEKSPYAIWEVQKGEFLSRGSDVKALREMVYNGARGCNIFNVSLGVFLFSYFKATSLLDCTAGWGDRLIAASIAGVKFYRGWDTNDKLQDVYTNIYNNIPNAQIDWKVFCAPFEKSKIFNKDEYDGQNLHKKFDVAFLSPPFYDKELYEGELTSTTNYKNINDWYNHFYKPMFKRAAMAVKSGGYILAYIPDGRMRKEANFVLEGNGFKYLGIVAFRTIVEGKNPQIRDTFVWRSLLKKGFTQNPTMLNPTLQNSTISLRGNTYSNNLIKELVKPISSMRFKLGQNFAIYDTELQKLTNKISSEERFKSLPLDTQVMELPQNIKKQIIINILIYKILMNGVSITKYYLSKDYPPKDTQKIISIDALNAYPIKIKTEINKIINKMGELASMMSMIVCEFSIDDNDVVWFTNIYENKEYICPIHTKMVLNQIAVYKYHSSEKIDIRVQLKELKSKNDKKDLLGEAFFQKALSILHLTKKIGAIKIEKNHYGIEVSISIKEKYRKKDIILSIFLYFYEYVQLTPNNELTYIEVDKENRLYLQVCKLLGLKDITTYGHISSQVFKLSV</sequence>
<feature type="domain" description="N-acetyltransferase" evidence="2">
    <location>
        <begin position="88"/>
        <end position="230"/>
    </location>
</feature>
<name>A0A6C0I058_9ZZZZ</name>
<feature type="region of interest" description="Disordered" evidence="1">
    <location>
        <begin position="293"/>
        <end position="317"/>
    </location>
</feature>
<dbReference type="Gene3D" id="3.40.630.30">
    <property type="match status" value="1"/>
</dbReference>
<proteinExistence type="predicted"/>
<dbReference type="InterPro" id="IPR029063">
    <property type="entry name" value="SAM-dependent_MTases_sf"/>
</dbReference>
<evidence type="ECO:0000256" key="1">
    <source>
        <dbReference type="SAM" id="MobiDB-lite"/>
    </source>
</evidence>
<accession>A0A6C0I058</accession>
<organism evidence="3">
    <name type="scientific">viral metagenome</name>
    <dbReference type="NCBI Taxonomy" id="1070528"/>
    <lineage>
        <taxon>unclassified sequences</taxon>
        <taxon>metagenomes</taxon>
        <taxon>organismal metagenomes</taxon>
    </lineage>
</organism>
<dbReference type="SUPFAM" id="SSF55729">
    <property type="entry name" value="Acyl-CoA N-acyltransferases (Nat)"/>
    <property type="match status" value="1"/>
</dbReference>
<evidence type="ECO:0000259" key="2">
    <source>
        <dbReference type="PROSITE" id="PS51186"/>
    </source>
</evidence>
<dbReference type="Pfam" id="PF00583">
    <property type="entry name" value="Acetyltransf_1"/>
    <property type="match status" value="1"/>
</dbReference>
<dbReference type="InterPro" id="IPR016181">
    <property type="entry name" value="Acyl_CoA_acyltransferase"/>
</dbReference>
<dbReference type="PROSITE" id="PS51186">
    <property type="entry name" value="GNAT"/>
    <property type="match status" value="1"/>
</dbReference>
<dbReference type="AlphaFoldDB" id="A0A6C0I058"/>
<reference evidence="3" key="1">
    <citation type="journal article" date="2020" name="Nature">
        <title>Giant virus diversity and host interactions through global metagenomics.</title>
        <authorList>
            <person name="Schulz F."/>
            <person name="Roux S."/>
            <person name="Paez-Espino D."/>
            <person name="Jungbluth S."/>
            <person name="Walsh D.A."/>
            <person name="Denef V.J."/>
            <person name="McMahon K.D."/>
            <person name="Konstantinidis K.T."/>
            <person name="Eloe-Fadrosh E.A."/>
            <person name="Kyrpides N.C."/>
            <person name="Woyke T."/>
        </authorList>
    </citation>
    <scope>NUCLEOTIDE SEQUENCE</scope>
    <source>
        <strain evidence="3">GVMAG-M-3300023184-186</strain>
    </source>
</reference>
<dbReference type="Gene3D" id="3.40.50.150">
    <property type="entry name" value="Vaccinia Virus protein VP39"/>
    <property type="match status" value="1"/>
</dbReference>
<dbReference type="GO" id="GO:0016747">
    <property type="term" value="F:acyltransferase activity, transferring groups other than amino-acyl groups"/>
    <property type="evidence" value="ECO:0007669"/>
    <property type="project" value="InterPro"/>
</dbReference>